<keyword evidence="1" id="KW-1133">Transmembrane helix</keyword>
<keyword evidence="4" id="KW-1185">Reference proteome</keyword>
<evidence type="ECO:0000259" key="2">
    <source>
        <dbReference type="Pfam" id="PF03703"/>
    </source>
</evidence>
<keyword evidence="1" id="KW-0812">Transmembrane</keyword>
<keyword evidence="1" id="KW-0472">Membrane</keyword>
<feature type="transmembrane region" description="Helical" evidence="1">
    <location>
        <begin position="25"/>
        <end position="46"/>
    </location>
</feature>
<organism evidence="3 4">
    <name type="scientific">Mycolicibacillus trivialis</name>
    <dbReference type="NCBI Taxonomy" id="1798"/>
    <lineage>
        <taxon>Bacteria</taxon>
        <taxon>Bacillati</taxon>
        <taxon>Actinomycetota</taxon>
        <taxon>Actinomycetes</taxon>
        <taxon>Mycobacteriales</taxon>
        <taxon>Mycobacteriaceae</taxon>
        <taxon>Mycolicibacillus</taxon>
    </lineage>
</organism>
<evidence type="ECO:0000313" key="3">
    <source>
        <dbReference type="EMBL" id="ORX05571.1"/>
    </source>
</evidence>
<dbReference type="STRING" id="1798.AWC30_09110"/>
<evidence type="ECO:0000256" key="1">
    <source>
        <dbReference type="SAM" id="Phobius"/>
    </source>
</evidence>
<dbReference type="PANTHER" id="PTHR37938:SF1">
    <property type="entry name" value="BLL0215 PROTEIN"/>
    <property type="match status" value="1"/>
</dbReference>
<reference evidence="3 4" key="1">
    <citation type="submission" date="2016-01" db="EMBL/GenBank/DDBJ databases">
        <title>The new phylogeny of the genus Mycobacterium.</title>
        <authorList>
            <person name="Tarcisio F."/>
            <person name="Conor M."/>
            <person name="Antonella G."/>
            <person name="Elisabetta G."/>
            <person name="Giulia F.S."/>
            <person name="Sara T."/>
            <person name="Anna F."/>
            <person name="Clotilde B."/>
            <person name="Roberto B."/>
            <person name="Veronica D.S."/>
            <person name="Fabio R."/>
            <person name="Monica P."/>
            <person name="Olivier J."/>
            <person name="Enrico T."/>
            <person name="Nicola S."/>
        </authorList>
    </citation>
    <scope>NUCLEOTIDE SEQUENCE [LARGE SCALE GENOMIC DNA]</scope>
    <source>
        <strain evidence="3 4">DSM 44153</strain>
    </source>
</reference>
<dbReference type="PANTHER" id="PTHR37938">
    <property type="entry name" value="BLL0215 PROTEIN"/>
    <property type="match status" value="1"/>
</dbReference>
<proteinExistence type="predicted"/>
<dbReference type="Pfam" id="PF03703">
    <property type="entry name" value="bPH_2"/>
    <property type="match status" value="1"/>
</dbReference>
<protein>
    <recommendedName>
        <fullName evidence="2">YdbS-like PH domain-containing protein</fullName>
    </recommendedName>
</protein>
<dbReference type="OrthoDB" id="4350422at2"/>
<feature type="transmembrane region" description="Helical" evidence="1">
    <location>
        <begin position="58"/>
        <end position="83"/>
    </location>
</feature>
<comment type="caution">
    <text evidence="3">The sequence shown here is derived from an EMBL/GenBank/DDBJ whole genome shotgun (WGS) entry which is preliminary data.</text>
</comment>
<accession>A0A1X2EKV6</accession>
<dbReference type="Proteomes" id="UP000193090">
    <property type="component" value="Unassembled WGS sequence"/>
</dbReference>
<dbReference type="InterPro" id="IPR005182">
    <property type="entry name" value="YdbS-like_PH"/>
</dbReference>
<sequence>MGYPHSVLADDEQVVLHRHPHWKRLVAPVLTLLLATGLASFGAAVVSTQHWEPTATNVVYAVIAAIWLVLVGWFTLWPFLAWLTTHFVITDRRVMYRHGLLTRSGIDIPLNRINSVEFTHRLTDRMLRTGTLIIESASQDPLAFYDIPRVERVHSLLYHEVFDTWDDSGRGNRGPG</sequence>
<feature type="domain" description="YdbS-like PH" evidence="2">
    <location>
        <begin position="82"/>
        <end position="154"/>
    </location>
</feature>
<evidence type="ECO:0000313" key="4">
    <source>
        <dbReference type="Proteomes" id="UP000193090"/>
    </source>
</evidence>
<dbReference type="RefSeq" id="WP_085109822.1">
    <property type="nucleotide sequence ID" value="NZ_JACKSN010000134.1"/>
</dbReference>
<dbReference type="EMBL" id="LQPZ01000018">
    <property type="protein sequence ID" value="ORX05571.1"/>
    <property type="molecule type" value="Genomic_DNA"/>
</dbReference>
<gene>
    <name evidence="3" type="ORF">AWC30_09110</name>
</gene>
<name>A0A1X2EKV6_9MYCO</name>
<dbReference type="AlphaFoldDB" id="A0A1X2EKV6"/>